<dbReference type="SUPFAM" id="SSF46785">
    <property type="entry name" value="Winged helix' DNA-binding domain"/>
    <property type="match status" value="1"/>
</dbReference>
<dbReference type="EMBL" id="PVTG01000009">
    <property type="protein sequence ID" value="PRY48423.1"/>
    <property type="molecule type" value="Genomic_DNA"/>
</dbReference>
<dbReference type="Gene3D" id="1.10.10.10">
    <property type="entry name" value="Winged helix-like DNA-binding domain superfamily/Winged helix DNA-binding domain"/>
    <property type="match status" value="1"/>
</dbReference>
<dbReference type="InterPro" id="IPR036388">
    <property type="entry name" value="WH-like_DNA-bd_sf"/>
</dbReference>
<dbReference type="GO" id="GO:0003700">
    <property type="term" value="F:DNA-binding transcription factor activity"/>
    <property type="evidence" value="ECO:0007669"/>
    <property type="project" value="InterPro"/>
</dbReference>
<dbReference type="Pfam" id="PF12802">
    <property type="entry name" value="MarR_2"/>
    <property type="match status" value="1"/>
</dbReference>
<dbReference type="Proteomes" id="UP000239210">
    <property type="component" value="Unassembled WGS sequence"/>
</dbReference>
<feature type="domain" description="HTH marR-type" evidence="1">
    <location>
        <begin position="35"/>
        <end position="90"/>
    </location>
</feature>
<accession>A0A2T0TS06</accession>
<dbReference type="PANTHER" id="PTHR33164">
    <property type="entry name" value="TRANSCRIPTIONAL REGULATOR, MARR FAMILY"/>
    <property type="match status" value="1"/>
</dbReference>
<sequence length="149" mass="15381">MSSGGPPLAALLLMASRQLDAAAREELAARGWPRLSGAQSLVFAFLDPDGTPPAELARRLGSSRQAAQDLLAGLVRLGLLEVVADPARRRGRLVRLTGSGRDLAADAGAVLAGLEAGLGERAVQLRRLLTAPLDLPAPAPADVSRHEAG</sequence>
<organism evidence="2 3">
    <name type="scientific">Geodermatophilus tzadiensis</name>
    <dbReference type="NCBI Taxonomy" id="1137988"/>
    <lineage>
        <taxon>Bacteria</taxon>
        <taxon>Bacillati</taxon>
        <taxon>Actinomycetota</taxon>
        <taxon>Actinomycetes</taxon>
        <taxon>Geodermatophilales</taxon>
        <taxon>Geodermatophilaceae</taxon>
        <taxon>Geodermatophilus</taxon>
    </lineage>
</organism>
<dbReference type="RefSeq" id="WP_106278079.1">
    <property type="nucleotide sequence ID" value="NZ_PVTG01000009.1"/>
</dbReference>
<evidence type="ECO:0000313" key="3">
    <source>
        <dbReference type="Proteomes" id="UP000239210"/>
    </source>
</evidence>
<name>A0A2T0TS06_9ACTN</name>
<evidence type="ECO:0000313" key="2">
    <source>
        <dbReference type="EMBL" id="PRY48423.1"/>
    </source>
</evidence>
<evidence type="ECO:0000259" key="1">
    <source>
        <dbReference type="Pfam" id="PF12802"/>
    </source>
</evidence>
<dbReference type="PANTHER" id="PTHR33164:SF43">
    <property type="entry name" value="HTH-TYPE TRANSCRIPTIONAL REPRESSOR YETL"/>
    <property type="match status" value="1"/>
</dbReference>
<keyword evidence="3" id="KW-1185">Reference proteome</keyword>
<dbReference type="InterPro" id="IPR039422">
    <property type="entry name" value="MarR/SlyA-like"/>
</dbReference>
<dbReference type="OrthoDB" id="69852at2"/>
<dbReference type="GO" id="GO:0006950">
    <property type="term" value="P:response to stress"/>
    <property type="evidence" value="ECO:0007669"/>
    <property type="project" value="TreeGrafter"/>
</dbReference>
<keyword evidence="2" id="KW-0238">DNA-binding</keyword>
<dbReference type="InterPro" id="IPR000835">
    <property type="entry name" value="HTH_MarR-typ"/>
</dbReference>
<dbReference type="InterPro" id="IPR036390">
    <property type="entry name" value="WH_DNA-bd_sf"/>
</dbReference>
<protein>
    <submittedName>
        <fullName evidence="2">DNA-binding MarR family transcriptional regulator</fullName>
    </submittedName>
</protein>
<proteinExistence type="predicted"/>
<dbReference type="AlphaFoldDB" id="A0A2T0TS06"/>
<dbReference type="GO" id="GO:0003677">
    <property type="term" value="F:DNA binding"/>
    <property type="evidence" value="ECO:0007669"/>
    <property type="project" value="UniProtKB-KW"/>
</dbReference>
<reference evidence="2 3" key="1">
    <citation type="submission" date="2018-03" db="EMBL/GenBank/DDBJ databases">
        <title>Genomic Encyclopedia of Archaeal and Bacterial Type Strains, Phase II (KMG-II): from individual species to whole genera.</title>
        <authorList>
            <person name="Goeker M."/>
        </authorList>
    </citation>
    <scope>NUCLEOTIDE SEQUENCE [LARGE SCALE GENOMIC DNA]</scope>
    <source>
        <strain evidence="2 3">DSM 45416</strain>
    </source>
</reference>
<gene>
    <name evidence="2" type="ORF">LY71_10960</name>
</gene>
<comment type="caution">
    <text evidence="2">The sequence shown here is derived from an EMBL/GenBank/DDBJ whole genome shotgun (WGS) entry which is preliminary data.</text>
</comment>